<organism evidence="1 2">
    <name type="scientific">Wolfiporia cocos (strain MD-104)</name>
    <name type="common">Brown rot fungus</name>
    <dbReference type="NCBI Taxonomy" id="742152"/>
    <lineage>
        <taxon>Eukaryota</taxon>
        <taxon>Fungi</taxon>
        <taxon>Dikarya</taxon>
        <taxon>Basidiomycota</taxon>
        <taxon>Agaricomycotina</taxon>
        <taxon>Agaricomycetes</taxon>
        <taxon>Polyporales</taxon>
        <taxon>Phaeolaceae</taxon>
        <taxon>Wolfiporia</taxon>
    </lineage>
</organism>
<evidence type="ECO:0000313" key="2">
    <source>
        <dbReference type="Proteomes" id="UP000218811"/>
    </source>
</evidence>
<dbReference type="OMA" id="HAHEFPM"/>
<dbReference type="AlphaFoldDB" id="A0A2H3J6X0"/>
<proteinExistence type="predicted"/>
<dbReference type="OrthoDB" id="3264316at2759"/>
<evidence type="ECO:0008006" key="3">
    <source>
        <dbReference type="Google" id="ProtNLM"/>
    </source>
</evidence>
<feature type="non-terminal residue" evidence="1">
    <location>
        <position position="1"/>
    </location>
</feature>
<accession>A0A2H3J6X0</accession>
<dbReference type="Proteomes" id="UP000218811">
    <property type="component" value="Unassembled WGS sequence"/>
</dbReference>
<keyword evidence="2" id="KW-1185">Reference proteome</keyword>
<name>A0A2H3J6X0_WOLCO</name>
<gene>
    <name evidence="1" type="ORF">WOLCODRAFT_84172</name>
</gene>
<reference evidence="1 2" key="1">
    <citation type="journal article" date="2012" name="Science">
        <title>The Paleozoic origin of enzymatic lignin decomposition reconstructed from 31 fungal genomes.</title>
        <authorList>
            <person name="Floudas D."/>
            <person name="Binder M."/>
            <person name="Riley R."/>
            <person name="Barry K."/>
            <person name="Blanchette R.A."/>
            <person name="Henrissat B."/>
            <person name="Martinez A.T."/>
            <person name="Otillar R."/>
            <person name="Spatafora J.W."/>
            <person name="Yadav J.S."/>
            <person name="Aerts A."/>
            <person name="Benoit I."/>
            <person name="Boyd A."/>
            <person name="Carlson A."/>
            <person name="Copeland A."/>
            <person name="Coutinho P.M."/>
            <person name="de Vries R.P."/>
            <person name="Ferreira P."/>
            <person name="Findley K."/>
            <person name="Foster B."/>
            <person name="Gaskell J."/>
            <person name="Glotzer D."/>
            <person name="Gorecki P."/>
            <person name="Heitman J."/>
            <person name="Hesse C."/>
            <person name="Hori C."/>
            <person name="Igarashi K."/>
            <person name="Jurgens J.A."/>
            <person name="Kallen N."/>
            <person name="Kersten P."/>
            <person name="Kohler A."/>
            <person name="Kuees U."/>
            <person name="Kumar T.K.A."/>
            <person name="Kuo A."/>
            <person name="LaButti K."/>
            <person name="Larrondo L.F."/>
            <person name="Lindquist E."/>
            <person name="Ling A."/>
            <person name="Lombard V."/>
            <person name="Lucas S."/>
            <person name="Lundell T."/>
            <person name="Martin R."/>
            <person name="McLaughlin D.J."/>
            <person name="Morgenstern I."/>
            <person name="Morin E."/>
            <person name="Murat C."/>
            <person name="Nagy L.G."/>
            <person name="Nolan M."/>
            <person name="Ohm R.A."/>
            <person name="Patyshakuliyeva A."/>
            <person name="Rokas A."/>
            <person name="Ruiz-Duenas F.J."/>
            <person name="Sabat G."/>
            <person name="Salamov A."/>
            <person name="Samejima M."/>
            <person name="Schmutz J."/>
            <person name="Slot J.C."/>
            <person name="St John F."/>
            <person name="Stenlid J."/>
            <person name="Sun H."/>
            <person name="Sun S."/>
            <person name="Syed K."/>
            <person name="Tsang A."/>
            <person name="Wiebenga A."/>
            <person name="Young D."/>
            <person name="Pisabarro A."/>
            <person name="Eastwood D.C."/>
            <person name="Martin F."/>
            <person name="Cullen D."/>
            <person name="Grigoriev I.V."/>
            <person name="Hibbett D.S."/>
        </authorList>
    </citation>
    <scope>NUCLEOTIDE SEQUENCE [LARGE SCALE GENOMIC DNA]</scope>
    <source>
        <strain evidence="1 2">MD-104</strain>
    </source>
</reference>
<evidence type="ECO:0000313" key="1">
    <source>
        <dbReference type="EMBL" id="PCH37395.1"/>
    </source>
</evidence>
<protein>
    <recommendedName>
        <fullName evidence="3">HAT C-terminal dimerisation domain-containing protein</fullName>
    </recommendedName>
</protein>
<sequence length="53" mass="5795">HAHEFPMILQMAFDLLAVSGSSVLVEHLLFSSHHLCTNVQSSPKAETISQAMC</sequence>
<dbReference type="EMBL" id="KB467931">
    <property type="protein sequence ID" value="PCH37395.1"/>
    <property type="molecule type" value="Genomic_DNA"/>
</dbReference>